<feature type="compositionally biased region" description="Polar residues" evidence="1">
    <location>
        <begin position="54"/>
        <end position="70"/>
    </location>
</feature>
<evidence type="ECO:0000313" key="3">
    <source>
        <dbReference type="Proteomes" id="UP000325313"/>
    </source>
</evidence>
<feature type="region of interest" description="Disordered" evidence="1">
    <location>
        <begin position="49"/>
        <end position="76"/>
    </location>
</feature>
<evidence type="ECO:0000256" key="1">
    <source>
        <dbReference type="SAM" id="MobiDB-lite"/>
    </source>
</evidence>
<accession>A0A5B0P3Y6</accession>
<protein>
    <submittedName>
        <fullName evidence="2">Uncharacterized protein</fullName>
    </submittedName>
</protein>
<proteinExistence type="predicted"/>
<organism evidence="2 3">
    <name type="scientific">Puccinia graminis f. sp. tritici</name>
    <dbReference type="NCBI Taxonomy" id="56615"/>
    <lineage>
        <taxon>Eukaryota</taxon>
        <taxon>Fungi</taxon>
        <taxon>Dikarya</taxon>
        <taxon>Basidiomycota</taxon>
        <taxon>Pucciniomycotina</taxon>
        <taxon>Pucciniomycetes</taxon>
        <taxon>Pucciniales</taxon>
        <taxon>Pucciniaceae</taxon>
        <taxon>Puccinia</taxon>
    </lineage>
</organism>
<dbReference type="AlphaFoldDB" id="A0A5B0P3Y6"/>
<reference evidence="2 3" key="1">
    <citation type="submission" date="2019-05" db="EMBL/GenBank/DDBJ databases">
        <title>Emergence of the Ug99 lineage of the wheat stem rust pathogen through somatic hybridization.</title>
        <authorList>
            <person name="Li F."/>
            <person name="Upadhyaya N.M."/>
            <person name="Sperschneider J."/>
            <person name="Matny O."/>
            <person name="Nguyen-Phuc H."/>
            <person name="Mago R."/>
            <person name="Raley C."/>
            <person name="Miller M.E."/>
            <person name="Silverstein K.A.T."/>
            <person name="Henningsen E."/>
            <person name="Hirsch C.D."/>
            <person name="Visser B."/>
            <person name="Pretorius Z.A."/>
            <person name="Steffenson B.J."/>
            <person name="Schwessinger B."/>
            <person name="Dodds P.N."/>
            <person name="Figueroa M."/>
        </authorList>
    </citation>
    <scope>NUCLEOTIDE SEQUENCE [LARGE SCALE GENOMIC DNA]</scope>
    <source>
        <strain evidence="2 3">Ug99</strain>
    </source>
</reference>
<dbReference type="Proteomes" id="UP000325313">
    <property type="component" value="Unassembled WGS sequence"/>
</dbReference>
<sequence>MASYLPKLFNRSFPIVSTARRSISISAVLAVEPKVPKLLNSLLHGSEEARKQNEAYQSHSTTVGSKTISEVQKHRVHPQHVDQYKEIMLV</sequence>
<gene>
    <name evidence="2" type="ORF">PGTUg99_034056</name>
</gene>
<comment type="caution">
    <text evidence="2">The sequence shown here is derived from an EMBL/GenBank/DDBJ whole genome shotgun (WGS) entry which is preliminary data.</text>
</comment>
<name>A0A5B0P3Y6_PUCGR</name>
<evidence type="ECO:0000313" key="2">
    <source>
        <dbReference type="EMBL" id="KAA1095853.1"/>
    </source>
</evidence>
<dbReference type="EMBL" id="VDEP01000371">
    <property type="protein sequence ID" value="KAA1095853.1"/>
    <property type="molecule type" value="Genomic_DNA"/>
</dbReference>